<proteinExistence type="predicted"/>
<keyword evidence="3" id="KW-1185">Reference proteome</keyword>
<evidence type="ECO:0000313" key="2">
    <source>
        <dbReference type="EMBL" id="VDO65077.1"/>
    </source>
</evidence>
<dbReference type="WBParaSite" id="HPBE_0000557201-mRNA-1">
    <property type="protein sequence ID" value="HPBE_0000557201-mRNA-1"/>
    <property type="gene ID" value="HPBE_0000557201"/>
</dbReference>
<accession>A0A3P7XXS1</accession>
<evidence type="ECO:0000313" key="3">
    <source>
        <dbReference type="Proteomes" id="UP000050761"/>
    </source>
</evidence>
<reference evidence="2 3" key="1">
    <citation type="submission" date="2018-11" db="EMBL/GenBank/DDBJ databases">
        <authorList>
            <consortium name="Pathogen Informatics"/>
        </authorList>
    </citation>
    <scope>NUCLEOTIDE SEQUENCE [LARGE SCALE GENOMIC DNA]</scope>
</reference>
<dbReference type="Proteomes" id="UP000050761">
    <property type="component" value="Unassembled WGS sequence"/>
</dbReference>
<feature type="compositionally biased region" description="Low complexity" evidence="1">
    <location>
        <begin position="49"/>
        <end position="65"/>
    </location>
</feature>
<feature type="region of interest" description="Disordered" evidence="1">
    <location>
        <begin position="23"/>
        <end position="65"/>
    </location>
</feature>
<name>A0A183FG38_HELPZ</name>
<evidence type="ECO:0000256" key="1">
    <source>
        <dbReference type="SAM" id="MobiDB-lite"/>
    </source>
</evidence>
<gene>
    <name evidence="2" type="ORF">HPBE_LOCUS5573</name>
</gene>
<dbReference type="AlphaFoldDB" id="A0A183FG38"/>
<accession>A0A183FG38</accession>
<protein>
    <submittedName>
        <fullName evidence="2 4">Uncharacterized protein</fullName>
    </submittedName>
</protein>
<organism evidence="3 4">
    <name type="scientific">Heligmosomoides polygyrus</name>
    <name type="common">Parasitic roundworm</name>
    <dbReference type="NCBI Taxonomy" id="6339"/>
    <lineage>
        <taxon>Eukaryota</taxon>
        <taxon>Metazoa</taxon>
        <taxon>Ecdysozoa</taxon>
        <taxon>Nematoda</taxon>
        <taxon>Chromadorea</taxon>
        <taxon>Rhabditida</taxon>
        <taxon>Rhabditina</taxon>
        <taxon>Rhabditomorpha</taxon>
        <taxon>Strongyloidea</taxon>
        <taxon>Heligmosomidae</taxon>
        <taxon>Heligmosomoides</taxon>
    </lineage>
</organism>
<dbReference type="EMBL" id="UZAH01025498">
    <property type="protein sequence ID" value="VDO65077.1"/>
    <property type="molecule type" value="Genomic_DNA"/>
</dbReference>
<sequence length="120" mass="12752">MARRQRNKRSVRLIEVGAEIQAAADEPLENNCGTTEFGTAPFGEGEPDGGSPLSGGSPSSLLDPPDSITELLAQIREKKVIGVLCSEGIIGTNIRAAGFPPHSRSPSRWLPPHLTSKRVP</sequence>
<feature type="region of interest" description="Disordered" evidence="1">
    <location>
        <begin position="95"/>
        <end position="120"/>
    </location>
</feature>
<evidence type="ECO:0000313" key="4">
    <source>
        <dbReference type="WBParaSite" id="HPBE_0000557201-mRNA-1"/>
    </source>
</evidence>
<reference evidence="4" key="2">
    <citation type="submission" date="2019-09" db="UniProtKB">
        <authorList>
            <consortium name="WormBaseParasite"/>
        </authorList>
    </citation>
    <scope>IDENTIFICATION</scope>
</reference>